<keyword evidence="4" id="KW-0067">ATP-binding</keyword>
<dbReference type="AlphaFoldDB" id="A0A6J6DRF8"/>
<dbReference type="PANTHER" id="PTHR43335">
    <property type="entry name" value="ABC TRANSPORTER, ATP-BINDING PROTEIN"/>
    <property type="match status" value="1"/>
</dbReference>
<evidence type="ECO:0000259" key="5">
    <source>
        <dbReference type="PROSITE" id="PS50893"/>
    </source>
</evidence>
<dbReference type="InterPro" id="IPR027417">
    <property type="entry name" value="P-loop_NTPase"/>
</dbReference>
<protein>
    <submittedName>
        <fullName evidence="6">Unannotated protein</fullName>
    </submittedName>
</protein>
<accession>A0A6J6DRF8</accession>
<dbReference type="GO" id="GO:0005524">
    <property type="term" value="F:ATP binding"/>
    <property type="evidence" value="ECO:0007669"/>
    <property type="project" value="UniProtKB-KW"/>
</dbReference>
<dbReference type="GO" id="GO:0016887">
    <property type="term" value="F:ATP hydrolysis activity"/>
    <property type="evidence" value="ECO:0007669"/>
    <property type="project" value="InterPro"/>
</dbReference>
<evidence type="ECO:0000313" key="6">
    <source>
        <dbReference type="EMBL" id="CAB4566096.1"/>
    </source>
</evidence>
<dbReference type="InterPro" id="IPR003593">
    <property type="entry name" value="AAA+_ATPase"/>
</dbReference>
<name>A0A6J6DRF8_9ZZZZ</name>
<dbReference type="SUPFAM" id="SSF52540">
    <property type="entry name" value="P-loop containing nucleoside triphosphate hydrolases"/>
    <property type="match status" value="1"/>
</dbReference>
<keyword evidence="3" id="KW-0547">Nucleotide-binding</keyword>
<dbReference type="CDD" id="cd03230">
    <property type="entry name" value="ABC_DR_subfamily_A"/>
    <property type="match status" value="1"/>
</dbReference>
<reference evidence="6" key="1">
    <citation type="submission" date="2020-05" db="EMBL/GenBank/DDBJ databases">
        <authorList>
            <person name="Chiriac C."/>
            <person name="Salcher M."/>
            <person name="Ghai R."/>
            <person name="Kavagutti S V."/>
        </authorList>
    </citation>
    <scope>NUCLEOTIDE SEQUENCE</scope>
</reference>
<organism evidence="6">
    <name type="scientific">freshwater metagenome</name>
    <dbReference type="NCBI Taxonomy" id="449393"/>
    <lineage>
        <taxon>unclassified sequences</taxon>
        <taxon>metagenomes</taxon>
        <taxon>ecological metagenomes</taxon>
    </lineage>
</organism>
<dbReference type="InterPro" id="IPR003439">
    <property type="entry name" value="ABC_transporter-like_ATP-bd"/>
</dbReference>
<feature type="domain" description="ABC transporter" evidence="5">
    <location>
        <begin position="16"/>
        <end position="246"/>
    </location>
</feature>
<evidence type="ECO:0000256" key="4">
    <source>
        <dbReference type="ARBA" id="ARBA00022840"/>
    </source>
</evidence>
<comment type="similarity">
    <text evidence="1">Belongs to the ABC transporter superfamily.</text>
</comment>
<evidence type="ECO:0000256" key="3">
    <source>
        <dbReference type="ARBA" id="ARBA00022741"/>
    </source>
</evidence>
<dbReference type="PROSITE" id="PS50893">
    <property type="entry name" value="ABC_TRANSPORTER_2"/>
    <property type="match status" value="1"/>
</dbReference>
<dbReference type="Gene3D" id="3.40.50.300">
    <property type="entry name" value="P-loop containing nucleotide triphosphate hydrolases"/>
    <property type="match status" value="1"/>
</dbReference>
<evidence type="ECO:0000256" key="2">
    <source>
        <dbReference type="ARBA" id="ARBA00022448"/>
    </source>
</evidence>
<evidence type="ECO:0000256" key="1">
    <source>
        <dbReference type="ARBA" id="ARBA00005417"/>
    </source>
</evidence>
<gene>
    <name evidence="6" type="ORF">UFOPK1493_02102</name>
</gene>
<keyword evidence="2" id="KW-0813">Transport</keyword>
<dbReference type="SMART" id="SM00382">
    <property type="entry name" value="AAA"/>
    <property type="match status" value="1"/>
</dbReference>
<sequence>MIEIDDLAVASATPAVHAVGLTKRYGSLVAVDDLHLEVPSGSIFGLIGPNGAGKSTTFAMMASLLSPTSGSLRVMGVDPADDPASLRRRLGYMPDALGVYDNLRVVEYLEFFAASYRVPRRQWPRLVDELLELVELTVKRNSMVNDLSRGMKQRLSLARSLVHDPDLLVLDEPASGLDPRARVELRDLLRGLNAMGKTIIISSHILAELEEVCSHVAIMEAGRLLASGPPRQILDQLGGSRTVRARFADGTSETFVVASSDEQTALLRRLVVDEERRVVEFVEESGGLEQLFLTVTQGVVQ</sequence>
<proteinExistence type="inferred from homology"/>
<dbReference type="PANTHER" id="PTHR43335:SF3">
    <property type="entry name" value="ABC TRANSPORTER"/>
    <property type="match status" value="1"/>
</dbReference>
<dbReference type="EMBL" id="CAEZSR010000077">
    <property type="protein sequence ID" value="CAB4566096.1"/>
    <property type="molecule type" value="Genomic_DNA"/>
</dbReference>
<dbReference type="Pfam" id="PF00005">
    <property type="entry name" value="ABC_tran"/>
    <property type="match status" value="1"/>
</dbReference>